<feature type="domain" description="KAP NTPase" evidence="1">
    <location>
        <begin position="24"/>
        <end position="133"/>
    </location>
</feature>
<feature type="non-terminal residue" evidence="2">
    <location>
        <position position="161"/>
    </location>
</feature>
<dbReference type="Pfam" id="PF07693">
    <property type="entry name" value="KAP_NTPase"/>
    <property type="match status" value="1"/>
</dbReference>
<dbReference type="EMBL" id="BARW01013183">
    <property type="protein sequence ID" value="GAI77077.1"/>
    <property type="molecule type" value="Genomic_DNA"/>
</dbReference>
<protein>
    <recommendedName>
        <fullName evidence="1">KAP NTPase domain-containing protein</fullName>
    </recommendedName>
</protein>
<gene>
    <name evidence="2" type="ORF">S12H4_24343</name>
</gene>
<feature type="non-terminal residue" evidence="2">
    <location>
        <position position="1"/>
    </location>
</feature>
<evidence type="ECO:0000259" key="1">
    <source>
        <dbReference type="Pfam" id="PF07693"/>
    </source>
</evidence>
<accession>X1R8L9</accession>
<dbReference type="InterPro" id="IPR011646">
    <property type="entry name" value="KAP_P-loop"/>
</dbReference>
<dbReference type="SUPFAM" id="SSF52540">
    <property type="entry name" value="P-loop containing nucleoside triphosphate hydrolases"/>
    <property type="match status" value="1"/>
</dbReference>
<sequence>RGKEIYMWSDKESDKDYLNFGEVSNLAVDILMAPDMLPVSIGIFGNWGAGKSSLLRLIEQQIEKQDQKYMVINFDAWLYQGYDDARVSLLEVIARKLNTTAKGNETLLQKTKNLLSRVNAFRAMGLLAEGIALAHGVPTGGLFYKKDDYKKEVFFKPEAVR</sequence>
<proteinExistence type="predicted"/>
<name>X1R8L9_9ZZZZ</name>
<dbReference type="Gene3D" id="3.40.50.300">
    <property type="entry name" value="P-loop containing nucleotide triphosphate hydrolases"/>
    <property type="match status" value="1"/>
</dbReference>
<dbReference type="AlphaFoldDB" id="X1R8L9"/>
<comment type="caution">
    <text evidence="2">The sequence shown here is derived from an EMBL/GenBank/DDBJ whole genome shotgun (WGS) entry which is preliminary data.</text>
</comment>
<dbReference type="InterPro" id="IPR027417">
    <property type="entry name" value="P-loop_NTPase"/>
</dbReference>
<organism evidence="2">
    <name type="scientific">marine sediment metagenome</name>
    <dbReference type="NCBI Taxonomy" id="412755"/>
    <lineage>
        <taxon>unclassified sequences</taxon>
        <taxon>metagenomes</taxon>
        <taxon>ecological metagenomes</taxon>
    </lineage>
</organism>
<reference evidence="2" key="1">
    <citation type="journal article" date="2014" name="Front. Microbiol.">
        <title>High frequency of phylogenetically diverse reductive dehalogenase-homologous genes in deep subseafloor sedimentary metagenomes.</title>
        <authorList>
            <person name="Kawai M."/>
            <person name="Futagami T."/>
            <person name="Toyoda A."/>
            <person name="Takaki Y."/>
            <person name="Nishi S."/>
            <person name="Hori S."/>
            <person name="Arai W."/>
            <person name="Tsubouchi T."/>
            <person name="Morono Y."/>
            <person name="Uchiyama I."/>
            <person name="Ito T."/>
            <person name="Fujiyama A."/>
            <person name="Inagaki F."/>
            <person name="Takami H."/>
        </authorList>
    </citation>
    <scope>NUCLEOTIDE SEQUENCE</scope>
    <source>
        <strain evidence="2">Expedition CK06-06</strain>
    </source>
</reference>
<evidence type="ECO:0000313" key="2">
    <source>
        <dbReference type="EMBL" id="GAI77077.1"/>
    </source>
</evidence>